<dbReference type="InterPro" id="IPR024194">
    <property type="entry name" value="Ac/AlaTfrase_AlgI/DltB"/>
</dbReference>
<feature type="transmembrane region" description="Helical" evidence="8">
    <location>
        <begin position="116"/>
        <end position="134"/>
    </location>
</feature>
<evidence type="ECO:0000256" key="5">
    <source>
        <dbReference type="ARBA" id="ARBA00022989"/>
    </source>
</evidence>
<dbReference type="InterPro" id="IPR004299">
    <property type="entry name" value="MBOAT_fam"/>
</dbReference>
<evidence type="ECO:0000256" key="2">
    <source>
        <dbReference type="ARBA" id="ARBA00010323"/>
    </source>
</evidence>
<name>A0A075RCX8_BRELA</name>
<evidence type="ECO:0000256" key="8">
    <source>
        <dbReference type="SAM" id="Phobius"/>
    </source>
</evidence>
<dbReference type="AlphaFoldDB" id="A0A075RCX8"/>
<feature type="transmembrane region" description="Helical" evidence="8">
    <location>
        <begin position="221"/>
        <end position="239"/>
    </location>
</feature>
<evidence type="ECO:0000313" key="9">
    <source>
        <dbReference type="EMBL" id="AIG27275.1"/>
    </source>
</evidence>
<proteinExistence type="inferred from homology"/>
<keyword evidence="4 8" id="KW-0812">Transmembrane</keyword>
<feature type="transmembrane region" description="Helical" evidence="8">
    <location>
        <begin position="77"/>
        <end position="96"/>
    </location>
</feature>
<dbReference type="InterPro" id="IPR028362">
    <property type="entry name" value="AlgI"/>
</dbReference>
<gene>
    <name evidence="9" type="ORF">BRLA_c029630</name>
</gene>
<dbReference type="EC" id="2.3.1.-" evidence="9"/>
<evidence type="ECO:0000256" key="7">
    <source>
        <dbReference type="PIRNR" id="PIRNR016636"/>
    </source>
</evidence>
<keyword evidence="7 9" id="KW-0808">Transferase</keyword>
<sequence>MVFSSLIFLYYFLPITILLYFLVPTALKNVILFAASLVFYAWGEPVYVFLMLFSTVFDYANGLLIDNFRHRKGISRAVFICSLAGSLGILGFFKYSGFVVDNLNHWLGLNLQATELPLPVGISFYTFQTMSYIVDVYRNRVPVQKNILSFGLYVTMFPQLVAGPIVRYSDIAKQLSFRKVTLERFGEGAELFIGGLAKKVLLANNIGILWTNVKAMPAEEVTVISAWLGIMAFSFQIYFDFSGYSDMARGLGKMFGFDFMENFKYPYISKSITEFWRRWHISLGTWFREYVYIPLGGNRVGMLRQFINLFVVWFLTGLWHGASWNFVIWGLYFGVLIMIEKWILLSWLQKSHAFVGHVYTLIIVIVGWVFFEIDHVSDAWTFIQTMFGFGSHGVSDDQSFYYLSSNLILLLLLALCATPFPRKAVLYVREKFHWAGGIAVFTMHFLFLLLTTAFLVNDTYNPFLYFRF</sequence>
<evidence type="ECO:0000256" key="6">
    <source>
        <dbReference type="ARBA" id="ARBA00023136"/>
    </source>
</evidence>
<comment type="similarity">
    <text evidence="2 7">Belongs to the membrane-bound acyltransferase family.</text>
</comment>
<organism evidence="9 10">
    <name type="scientific">Brevibacillus laterosporus LMG 15441</name>
    <dbReference type="NCBI Taxonomy" id="1042163"/>
    <lineage>
        <taxon>Bacteria</taxon>
        <taxon>Bacillati</taxon>
        <taxon>Bacillota</taxon>
        <taxon>Bacilli</taxon>
        <taxon>Bacillales</taxon>
        <taxon>Paenibacillaceae</taxon>
        <taxon>Brevibacillus</taxon>
    </lineage>
</organism>
<keyword evidence="10" id="KW-1185">Reference proteome</keyword>
<dbReference type="KEGG" id="blr:BRLA_c029630"/>
<feature type="transmembrane region" description="Helical" evidence="8">
    <location>
        <begin position="352"/>
        <end position="371"/>
    </location>
</feature>
<feature type="transmembrane region" description="Helical" evidence="8">
    <location>
        <begin position="432"/>
        <end position="456"/>
    </location>
</feature>
<protein>
    <submittedName>
        <fullName evidence="9">Peptidoglycan O-acetyltransferase</fullName>
        <ecNumber evidence="9">2.3.1.-</ecNumber>
    </submittedName>
</protein>
<evidence type="ECO:0000313" key="10">
    <source>
        <dbReference type="Proteomes" id="UP000005850"/>
    </source>
</evidence>
<dbReference type="Pfam" id="PF03062">
    <property type="entry name" value="MBOAT"/>
    <property type="match status" value="1"/>
</dbReference>
<feature type="transmembrane region" description="Helical" evidence="8">
    <location>
        <begin position="46"/>
        <end position="65"/>
    </location>
</feature>
<feature type="transmembrane region" description="Helical" evidence="8">
    <location>
        <begin position="146"/>
        <end position="166"/>
    </location>
</feature>
<dbReference type="InterPro" id="IPR051085">
    <property type="entry name" value="MB_O-acyltransferase"/>
</dbReference>
<feature type="transmembrane region" description="Helical" evidence="8">
    <location>
        <begin position="326"/>
        <end position="345"/>
    </location>
</feature>
<dbReference type="Proteomes" id="UP000005850">
    <property type="component" value="Chromosome"/>
</dbReference>
<feature type="transmembrane region" description="Helical" evidence="8">
    <location>
        <begin position="7"/>
        <end position="40"/>
    </location>
</feature>
<feature type="transmembrane region" description="Helical" evidence="8">
    <location>
        <begin position="302"/>
        <end position="320"/>
    </location>
</feature>
<comment type="subcellular location">
    <subcellularLocation>
        <location evidence="1">Cell membrane</location>
        <topology evidence="1">Multi-pass membrane protein</topology>
    </subcellularLocation>
</comment>
<dbReference type="PIRSF" id="PIRSF500217">
    <property type="entry name" value="AlgI"/>
    <property type="match status" value="1"/>
</dbReference>
<accession>A0A075RCX8</accession>
<keyword evidence="6 7" id="KW-0472">Membrane</keyword>
<dbReference type="eggNOG" id="COG1696">
    <property type="taxonomic scope" value="Bacteria"/>
</dbReference>
<reference evidence="9 10" key="1">
    <citation type="journal article" date="2011" name="J. Bacteriol.">
        <title>Genome sequence of Brevibacillus laterosporus LMG 15441, a pathogen of invertebrates.</title>
        <authorList>
            <person name="Djukic M."/>
            <person name="Poehlein A."/>
            <person name="Thurmer A."/>
            <person name="Daniel R."/>
        </authorList>
    </citation>
    <scope>NUCLEOTIDE SEQUENCE [LARGE SCALE GENOMIC DNA]</scope>
    <source>
        <strain evidence="9 10">LMG 15441</strain>
    </source>
</reference>
<dbReference type="GO" id="GO:0005886">
    <property type="term" value="C:plasma membrane"/>
    <property type="evidence" value="ECO:0007669"/>
    <property type="project" value="UniProtKB-SubCell"/>
</dbReference>
<evidence type="ECO:0000256" key="4">
    <source>
        <dbReference type="ARBA" id="ARBA00022692"/>
    </source>
</evidence>
<dbReference type="PANTHER" id="PTHR13285">
    <property type="entry name" value="ACYLTRANSFERASE"/>
    <property type="match status" value="1"/>
</dbReference>
<dbReference type="EMBL" id="CP007806">
    <property type="protein sequence ID" value="AIG27275.1"/>
    <property type="molecule type" value="Genomic_DNA"/>
</dbReference>
<keyword evidence="5 8" id="KW-1133">Transmembrane helix</keyword>
<dbReference type="PANTHER" id="PTHR13285:SF18">
    <property type="entry name" value="PROTEIN-CYSTEINE N-PALMITOYLTRANSFERASE RASP"/>
    <property type="match status" value="1"/>
</dbReference>
<keyword evidence="3 7" id="KW-1003">Cell membrane</keyword>
<feature type="transmembrane region" description="Helical" evidence="8">
    <location>
        <begin position="400"/>
        <end position="420"/>
    </location>
</feature>
<dbReference type="STRING" id="1042163.BRLA_c029630"/>
<dbReference type="GO" id="GO:0016746">
    <property type="term" value="F:acyltransferase activity"/>
    <property type="evidence" value="ECO:0007669"/>
    <property type="project" value="UniProtKB-KW"/>
</dbReference>
<keyword evidence="7 9" id="KW-0012">Acyltransferase</keyword>
<dbReference type="GO" id="GO:0042121">
    <property type="term" value="P:alginic acid biosynthetic process"/>
    <property type="evidence" value="ECO:0007669"/>
    <property type="project" value="InterPro"/>
</dbReference>
<dbReference type="RefSeq" id="WP_003335842.1">
    <property type="nucleotide sequence ID" value="NZ_CP007806.1"/>
</dbReference>
<dbReference type="HOGENOM" id="CLU_025255_1_3_9"/>
<dbReference type="PIRSF" id="PIRSF016636">
    <property type="entry name" value="AlgI_DltB"/>
    <property type="match status" value="1"/>
</dbReference>
<evidence type="ECO:0000256" key="3">
    <source>
        <dbReference type="ARBA" id="ARBA00022475"/>
    </source>
</evidence>
<evidence type="ECO:0000256" key="1">
    <source>
        <dbReference type="ARBA" id="ARBA00004651"/>
    </source>
</evidence>